<sequence>MGLFNKLFSSSVEQKEEKTLPWIDLNTLSQLQTIKDKSTTKTQVIFKYSTRCSISRIVKNQFVEDYEFNDHDLELYYLDLLTYREISNVVANTFNIVHESPQMLVIKNGIVVLHASHGAINNLDLKRFI</sequence>
<reference evidence="1 2" key="1">
    <citation type="submission" date="2017-12" db="EMBL/GenBank/DDBJ databases">
        <title>Confluentibacter flavum sp. nov., isolated from the saline lake.</title>
        <authorList>
            <person name="Yu L."/>
        </authorList>
    </citation>
    <scope>NUCLEOTIDE SEQUENCE [LARGE SCALE GENOMIC DNA]</scope>
    <source>
        <strain evidence="1 2">3B</strain>
    </source>
</reference>
<dbReference type="Proteomes" id="UP000233435">
    <property type="component" value="Unassembled WGS sequence"/>
</dbReference>
<dbReference type="InterPro" id="IPR022551">
    <property type="entry name" value="BrxC"/>
</dbReference>
<proteinExistence type="predicted"/>
<dbReference type="InterPro" id="IPR036249">
    <property type="entry name" value="Thioredoxin-like_sf"/>
</dbReference>
<dbReference type="Pfam" id="PF11009">
    <property type="entry name" value="BrxC"/>
    <property type="match status" value="1"/>
</dbReference>
<accession>A0A2N3HN98</accession>
<protein>
    <submittedName>
        <fullName evidence="1">Bacillithiol system redox-active protein YtxJ</fullName>
    </submittedName>
</protein>
<gene>
    <name evidence="1" type="primary">ytxJ</name>
    <name evidence="1" type="ORF">CSW08_03490</name>
</gene>
<evidence type="ECO:0000313" key="2">
    <source>
        <dbReference type="Proteomes" id="UP000233435"/>
    </source>
</evidence>
<organism evidence="1 2">
    <name type="scientific">Confluentibacter flavum</name>
    <dbReference type="NCBI Taxonomy" id="1909700"/>
    <lineage>
        <taxon>Bacteria</taxon>
        <taxon>Pseudomonadati</taxon>
        <taxon>Bacteroidota</taxon>
        <taxon>Flavobacteriia</taxon>
        <taxon>Flavobacteriales</taxon>
        <taxon>Flavobacteriaceae</taxon>
        <taxon>Confluentibacter</taxon>
    </lineage>
</organism>
<dbReference type="NCBIfam" id="TIGR04019">
    <property type="entry name" value="B_thiol_YtxJ"/>
    <property type="match status" value="1"/>
</dbReference>
<comment type="caution">
    <text evidence="1">The sequence shown here is derived from an EMBL/GenBank/DDBJ whole genome shotgun (WGS) entry which is preliminary data.</text>
</comment>
<dbReference type="OrthoDB" id="677051at2"/>
<dbReference type="AlphaFoldDB" id="A0A2N3HN98"/>
<dbReference type="Gene3D" id="3.40.30.10">
    <property type="entry name" value="Glutaredoxin"/>
    <property type="match status" value="1"/>
</dbReference>
<dbReference type="EMBL" id="PJEO01000014">
    <property type="protein sequence ID" value="PKQ46426.1"/>
    <property type="molecule type" value="Genomic_DNA"/>
</dbReference>
<name>A0A2N3HN98_9FLAO</name>
<keyword evidence="2" id="KW-1185">Reference proteome</keyword>
<dbReference type="SUPFAM" id="SSF52833">
    <property type="entry name" value="Thioredoxin-like"/>
    <property type="match status" value="1"/>
</dbReference>
<evidence type="ECO:0000313" key="1">
    <source>
        <dbReference type="EMBL" id="PKQ46426.1"/>
    </source>
</evidence>